<keyword evidence="2" id="KW-0812">Transmembrane</keyword>
<gene>
    <name evidence="3" type="ORF">BWK72_00475</name>
</gene>
<name>A0A1W9KZS8_9BURK</name>
<keyword evidence="2" id="KW-1133">Transmembrane helix</keyword>
<evidence type="ECO:0008006" key="5">
    <source>
        <dbReference type="Google" id="ProtNLM"/>
    </source>
</evidence>
<dbReference type="PANTHER" id="PTHR33219">
    <property type="entry name" value="YLMG HOMOLOG PROTEIN 2, CHLOROPLASTIC"/>
    <property type="match status" value="1"/>
</dbReference>
<dbReference type="AlphaFoldDB" id="A0A1W9KZS8"/>
<feature type="transmembrane region" description="Helical" evidence="2">
    <location>
        <begin position="84"/>
        <end position="105"/>
    </location>
</feature>
<evidence type="ECO:0000256" key="1">
    <source>
        <dbReference type="ARBA" id="ARBA00010894"/>
    </source>
</evidence>
<proteinExistence type="inferred from homology"/>
<dbReference type="Pfam" id="PF02325">
    <property type="entry name" value="CCB3_YggT"/>
    <property type="match status" value="2"/>
</dbReference>
<accession>A0A1W9KZS8</accession>
<evidence type="ECO:0000313" key="3">
    <source>
        <dbReference type="EMBL" id="OQW90252.1"/>
    </source>
</evidence>
<keyword evidence="2" id="KW-0472">Membrane</keyword>
<dbReference type="GO" id="GO:0016020">
    <property type="term" value="C:membrane"/>
    <property type="evidence" value="ECO:0007669"/>
    <property type="project" value="InterPro"/>
</dbReference>
<dbReference type="PANTHER" id="PTHR33219:SF14">
    <property type="entry name" value="PROTEIN COFACTOR ASSEMBLY OF COMPLEX C SUBUNIT B CCB3, CHLOROPLASTIC-RELATED"/>
    <property type="match status" value="1"/>
</dbReference>
<evidence type="ECO:0000256" key="2">
    <source>
        <dbReference type="SAM" id="Phobius"/>
    </source>
</evidence>
<protein>
    <recommendedName>
        <fullName evidence="5">YggT family protein</fullName>
    </recommendedName>
</protein>
<feature type="transmembrane region" description="Helical" evidence="2">
    <location>
        <begin position="112"/>
        <end position="129"/>
    </location>
</feature>
<sequence length="188" mass="20047">MLYQIVSLLLEVVAGFLSGACLLRLYMQYQRIPMSARSGNPLGRFVFALTDWIVLPLRKVIPAIGALDTASLVAAFLLQFAEFGLLWLLAGAAGGFFSVPILAVFGLLRMAISAMTGAVIVYAILSWVQTQSVMADVIEQLVSPALVPIRRVLPLIGGVDLSPLVLLVILQIAAIVLGNLQAAALLAF</sequence>
<dbReference type="Proteomes" id="UP000192505">
    <property type="component" value="Unassembled WGS sequence"/>
</dbReference>
<dbReference type="EMBL" id="MTEI01000001">
    <property type="protein sequence ID" value="OQW90252.1"/>
    <property type="molecule type" value="Genomic_DNA"/>
</dbReference>
<comment type="caution">
    <text evidence="3">The sequence shown here is derived from an EMBL/GenBank/DDBJ whole genome shotgun (WGS) entry which is preliminary data.</text>
</comment>
<dbReference type="InterPro" id="IPR003425">
    <property type="entry name" value="CCB3/YggT"/>
</dbReference>
<evidence type="ECO:0000313" key="4">
    <source>
        <dbReference type="Proteomes" id="UP000192505"/>
    </source>
</evidence>
<feature type="transmembrane region" description="Helical" evidence="2">
    <location>
        <begin position="164"/>
        <end position="187"/>
    </location>
</feature>
<feature type="transmembrane region" description="Helical" evidence="2">
    <location>
        <begin position="6"/>
        <end position="27"/>
    </location>
</feature>
<comment type="similarity">
    <text evidence="1">Belongs to the YggT family.</text>
</comment>
<reference evidence="3 4" key="1">
    <citation type="submission" date="2017-01" db="EMBL/GenBank/DDBJ databases">
        <title>Novel large sulfur bacteria in the metagenomes of groundwater-fed chemosynthetic microbial mats in the Lake Huron basin.</title>
        <authorList>
            <person name="Sharrar A.M."/>
            <person name="Flood B.E."/>
            <person name="Bailey J.V."/>
            <person name="Jones D.S."/>
            <person name="Biddanda B."/>
            <person name="Ruberg S.A."/>
            <person name="Marcus D.N."/>
            <person name="Dick G.J."/>
        </authorList>
    </citation>
    <scope>NUCLEOTIDE SEQUENCE [LARGE SCALE GENOMIC DNA]</scope>
    <source>
        <strain evidence="3">A7</strain>
    </source>
</reference>
<organism evidence="3 4">
    <name type="scientific">Rhodoferax ferrireducens</name>
    <dbReference type="NCBI Taxonomy" id="192843"/>
    <lineage>
        <taxon>Bacteria</taxon>
        <taxon>Pseudomonadati</taxon>
        <taxon>Pseudomonadota</taxon>
        <taxon>Betaproteobacteria</taxon>
        <taxon>Burkholderiales</taxon>
        <taxon>Comamonadaceae</taxon>
        <taxon>Rhodoferax</taxon>
    </lineage>
</organism>